<protein>
    <submittedName>
        <fullName evidence="6">HU family DNA-binding protein</fullName>
    </submittedName>
</protein>
<evidence type="ECO:0000313" key="7">
    <source>
        <dbReference type="Proteomes" id="UP001197028"/>
    </source>
</evidence>
<evidence type="ECO:0000256" key="1">
    <source>
        <dbReference type="ARBA" id="ARBA00010529"/>
    </source>
</evidence>
<dbReference type="Pfam" id="PF00216">
    <property type="entry name" value="Bac_DNA_binding"/>
    <property type="match status" value="1"/>
</dbReference>
<dbReference type="SMART" id="SM00411">
    <property type="entry name" value="BHL"/>
    <property type="match status" value="1"/>
</dbReference>
<comment type="caution">
    <text evidence="6">The sequence shown here is derived from an EMBL/GenBank/DDBJ whole genome shotgun (WGS) entry which is preliminary data.</text>
</comment>
<gene>
    <name evidence="6" type="ORF">HJG40_12460</name>
</gene>
<dbReference type="PRINTS" id="PR01727">
    <property type="entry name" value="DNABINDINGHU"/>
</dbReference>
<evidence type="ECO:0000256" key="5">
    <source>
        <dbReference type="SAM" id="SignalP"/>
    </source>
</evidence>
<dbReference type="Gene3D" id="4.10.520.10">
    <property type="entry name" value="IHF-like DNA-binding proteins"/>
    <property type="match status" value="1"/>
</dbReference>
<reference evidence="6 7" key="1">
    <citation type="journal article" date="2021" name="ISME J.">
        <title>Genomic evolution of the class Acidithiobacillia: deep-branching Proteobacteria living in extreme acidic conditions.</title>
        <authorList>
            <person name="Moya-Beltran A."/>
            <person name="Beard S."/>
            <person name="Rojas-Villalobos C."/>
            <person name="Issotta F."/>
            <person name="Gallardo Y."/>
            <person name="Ulloa R."/>
            <person name="Giaveno A."/>
            <person name="Degli Esposti M."/>
            <person name="Johnson D.B."/>
            <person name="Quatrini R."/>
        </authorList>
    </citation>
    <scope>NUCLEOTIDE SEQUENCE [LARGE SCALE GENOMIC DNA]</scope>
    <source>
        <strain evidence="6 7">ATCC 19703</strain>
    </source>
</reference>
<keyword evidence="7" id="KW-1185">Reference proteome</keyword>
<name>A0ABS5ZTR7_9PROT</name>
<dbReference type="Proteomes" id="UP001197028">
    <property type="component" value="Unassembled WGS sequence"/>
</dbReference>
<evidence type="ECO:0000256" key="4">
    <source>
        <dbReference type="RuleBase" id="RU003939"/>
    </source>
</evidence>
<dbReference type="InterPro" id="IPR010992">
    <property type="entry name" value="IHF-like_DNA-bd_dom_sf"/>
</dbReference>
<keyword evidence="2" id="KW-0226">DNA condensation</keyword>
<dbReference type="EMBL" id="JABELD010000113">
    <property type="protein sequence ID" value="MBU2739578.1"/>
    <property type="molecule type" value="Genomic_DNA"/>
</dbReference>
<dbReference type="GO" id="GO:0003677">
    <property type="term" value="F:DNA binding"/>
    <property type="evidence" value="ECO:0007669"/>
    <property type="project" value="UniProtKB-KW"/>
</dbReference>
<feature type="chain" id="PRO_5045954021" evidence="5">
    <location>
        <begin position="21"/>
        <end position="118"/>
    </location>
</feature>
<dbReference type="SUPFAM" id="SSF47729">
    <property type="entry name" value="IHF-like DNA-binding proteins"/>
    <property type="match status" value="1"/>
</dbReference>
<evidence type="ECO:0000256" key="2">
    <source>
        <dbReference type="ARBA" id="ARBA00023067"/>
    </source>
</evidence>
<dbReference type="PANTHER" id="PTHR33175">
    <property type="entry name" value="DNA-BINDING PROTEIN HU"/>
    <property type="match status" value="1"/>
</dbReference>
<keyword evidence="3 6" id="KW-0238">DNA-binding</keyword>
<feature type="signal peptide" evidence="5">
    <location>
        <begin position="1"/>
        <end position="20"/>
    </location>
</feature>
<dbReference type="PANTHER" id="PTHR33175:SF3">
    <property type="entry name" value="DNA-BINDING PROTEIN HU-BETA"/>
    <property type="match status" value="1"/>
</dbReference>
<dbReference type="InterPro" id="IPR000119">
    <property type="entry name" value="Hist_DNA-bd"/>
</dbReference>
<evidence type="ECO:0000313" key="6">
    <source>
        <dbReference type="EMBL" id="MBU2739578.1"/>
    </source>
</evidence>
<accession>A0ABS5ZTR7</accession>
<keyword evidence="5" id="KW-0732">Signal</keyword>
<evidence type="ECO:0000256" key="3">
    <source>
        <dbReference type="ARBA" id="ARBA00023125"/>
    </source>
</evidence>
<organism evidence="6 7">
    <name type="scientific">Acidithiobacillus concretivorus</name>
    <dbReference type="NCBI Taxonomy" id="3063952"/>
    <lineage>
        <taxon>Bacteria</taxon>
        <taxon>Pseudomonadati</taxon>
        <taxon>Pseudomonadota</taxon>
        <taxon>Acidithiobacillia</taxon>
        <taxon>Acidithiobacillales</taxon>
        <taxon>Acidithiobacillaceae</taxon>
        <taxon>Acidithiobacillus</taxon>
    </lineage>
</organism>
<proteinExistence type="inferred from homology"/>
<sequence>MLCFRIVDFFLLVLSCSNYAYCQEGTSLNKVQFLDLMSRNGDMPRSQAEKALATVVHSISDALTVDTDLRLQGLGTFSVVEKEARKGRNPGTGEEITIPACRVVRFRPSKAIKEAIHG</sequence>
<comment type="similarity">
    <text evidence="1 4">Belongs to the bacterial histone-like protein family.</text>
</comment>
<dbReference type="CDD" id="cd13831">
    <property type="entry name" value="HU"/>
    <property type="match status" value="1"/>
</dbReference>